<comment type="caution">
    <text evidence="2">The sequence shown here is derived from an EMBL/GenBank/DDBJ whole genome shotgun (WGS) entry which is preliminary data.</text>
</comment>
<keyword evidence="1" id="KW-0812">Transmembrane</keyword>
<gene>
    <name evidence="2" type="ORF">COJ50_08550</name>
</gene>
<reference evidence="2 3" key="1">
    <citation type="submission" date="2017-09" db="EMBL/GenBank/DDBJ databases">
        <title>Large-scale bioinformatics analysis of Bacillus genomes uncovers conserved roles of natural products in bacterial physiology.</title>
        <authorList>
            <consortium name="Agbiome Team Llc"/>
            <person name="Bleich R.M."/>
            <person name="Grubbs K.J."/>
            <person name="Santa Maria K.C."/>
            <person name="Allen S.E."/>
            <person name="Farag S."/>
            <person name="Shank E.A."/>
            <person name="Bowers A."/>
        </authorList>
    </citation>
    <scope>NUCLEOTIDE SEQUENCE [LARGE SCALE GENOMIC DNA]</scope>
    <source>
        <strain evidence="2 3">AFS076905</strain>
    </source>
</reference>
<dbReference type="RefSeq" id="WP_098540196.1">
    <property type="nucleotide sequence ID" value="NZ_NUYN01000012.1"/>
</dbReference>
<dbReference type="Proteomes" id="UP000225182">
    <property type="component" value="Unassembled WGS sequence"/>
</dbReference>
<dbReference type="EMBL" id="NUYN01000012">
    <property type="protein sequence ID" value="PFN27450.1"/>
    <property type="molecule type" value="Genomic_DNA"/>
</dbReference>
<evidence type="ECO:0000313" key="2">
    <source>
        <dbReference type="EMBL" id="PFN27450.1"/>
    </source>
</evidence>
<dbReference type="InterPro" id="IPR025018">
    <property type="entry name" value="DUF3953"/>
</dbReference>
<evidence type="ECO:0000256" key="1">
    <source>
        <dbReference type="SAM" id="Phobius"/>
    </source>
</evidence>
<keyword evidence="1" id="KW-1133">Transmembrane helix</keyword>
<accession>A0A2B1KRF3</accession>
<feature type="transmembrane region" description="Helical" evidence="1">
    <location>
        <begin position="6"/>
        <end position="23"/>
    </location>
</feature>
<organism evidence="2 3">
    <name type="scientific">Bacillus cereus</name>
    <dbReference type="NCBI Taxonomy" id="1396"/>
    <lineage>
        <taxon>Bacteria</taxon>
        <taxon>Bacillati</taxon>
        <taxon>Bacillota</taxon>
        <taxon>Bacilli</taxon>
        <taxon>Bacillales</taxon>
        <taxon>Bacillaceae</taxon>
        <taxon>Bacillus</taxon>
        <taxon>Bacillus cereus group</taxon>
    </lineage>
</organism>
<protein>
    <recommendedName>
        <fullName evidence="4">DUF3953 domain-containing protein</fullName>
    </recommendedName>
</protein>
<dbReference type="AlphaFoldDB" id="A0A2B1KRF3"/>
<proteinExistence type="predicted"/>
<evidence type="ECO:0008006" key="4">
    <source>
        <dbReference type="Google" id="ProtNLM"/>
    </source>
</evidence>
<keyword evidence="1" id="KW-0472">Membrane</keyword>
<feature type="transmembrane region" description="Helical" evidence="1">
    <location>
        <begin position="32"/>
        <end position="50"/>
    </location>
</feature>
<dbReference type="Pfam" id="PF13129">
    <property type="entry name" value="DUF3953"/>
    <property type="match status" value="1"/>
</dbReference>
<evidence type="ECO:0000313" key="3">
    <source>
        <dbReference type="Proteomes" id="UP000225182"/>
    </source>
</evidence>
<sequence>MGQHYFLPLSQFLLGALMFLIVIEQIKKKDSSTGFICIVAGAFIWLVLIIT</sequence>
<name>A0A2B1KRF3_BACCE</name>